<sequence>MAPTPQEIKSILEGSISQDLSAKVSSGKVNQPALLQHFNSNVDVHVNGQGFQHATQLKGVETVKAAVAPGGSHADVWDAVDHSKPYDAQVLQVIGGGSQSDWAAAVVKATGTAANGESLAPASNEIVKVLTLRQVSHLTTNGLSPYSSTTMARLLI</sequence>
<organism evidence="1 2">
    <name type="scientific">Xylaria bambusicola</name>
    <dbReference type="NCBI Taxonomy" id="326684"/>
    <lineage>
        <taxon>Eukaryota</taxon>
        <taxon>Fungi</taxon>
        <taxon>Dikarya</taxon>
        <taxon>Ascomycota</taxon>
        <taxon>Pezizomycotina</taxon>
        <taxon>Sordariomycetes</taxon>
        <taxon>Xylariomycetidae</taxon>
        <taxon>Xylariales</taxon>
        <taxon>Xylariaceae</taxon>
        <taxon>Xylaria</taxon>
    </lineage>
</organism>
<reference evidence="1 2" key="1">
    <citation type="submission" date="2023-10" db="EMBL/GenBank/DDBJ databases">
        <title>Draft genome sequence of Xylaria bambusicola isolate GMP-LS, the root and basal stem rot pathogen of sugarcane in Indonesia.</title>
        <authorList>
            <person name="Selvaraj P."/>
            <person name="Muralishankar V."/>
            <person name="Muruganantham S."/>
            <person name="Sp S."/>
            <person name="Haryani S."/>
            <person name="Lau K.J.X."/>
            <person name="Naqvi N.I."/>
        </authorList>
    </citation>
    <scope>NUCLEOTIDE SEQUENCE [LARGE SCALE GENOMIC DNA]</scope>
    <source>
        <strain evidence="1">GMP-LS</strain>
    </source>
</reference>
<comment type="caution">
    <text evidence="1">The sequence shown here is derived from an EMBL/GenBank/DDBJ whole genome shotgun (WGS) entry which is preliminary data.</text>
</comment>
<dbReference type="Proteomes" id="UP001305414">
    <property type="component" value="Unassembled WGS sequence"/>
</dbReference>
<gene>
    <name evidence="1" type="ORF">RRF57_000687</name>
</gene>
<dbReference type="EMBL" id="JAWHQM010000002">
    <property type="protein sequence ID" value="KAK5624971.1"/>
    <property type="molecule type" value="Genomic_DNA"/>
</dbReference>
<evidence type="ECO:0000313" key="2">
    <source>
        <dbReference type="Proteomes" id="UP001305414"/>
    </source>
</evidence>
<dbReference type="AlphaFoldDB" id="A0AAN7UEZ1"/>
<evidence type="ECO:0000313" key="1">
    <source>
        <dbReference type="EMBL" id="KAK5624971.1"/>
    </source>
</evidence>
<proteinExistence type="predicted"/>
<name>A0AAN7UEZ1_9PEZI</name>
<accession>A0AAN7UEZ1</accession>
<protein>
    <submittedName>
        <fullName evidence="1">Uncharacterized protein</fullName>
    </submittedName>
</protein>
<keyword evidence="2" id="KW-1185">Reference proteome</keyword>